<reference evidence="1" key="1">
    <citation type="submission" date="2021-02" db="EMBL/GenBank/DDBJ databases">
        <authorList>
            <person name="Nowell W R."/>
        </authorList>
    </citation>
    <scope>NUCLEOTIDE SEQUENCE</scope>
</reference>
<name>A0A816R4D7_9BILA</name>
<proteinExistence type="predicted"/>
<protein>
    <submittedName>
        <fullName evidence="1">Uncharacterized protein</fullName>
    </submittedName>
</protein>
<dbReference type="EMBL" id="CAJNRG010004509">
    <property type="protein sequence ID" value="CAF2066784.1"/>
    <property type="molecule type" value="Genomic_DNA"/>
</dbReference>
<gene>
    <name evidence="1" type="ORF">XDN619_LOCUS11757</name>
</gene>
<dbReference type="Proteomes" id="UP000663887">
    <property type="component" value="Unassembled WGS sequence"/>
</dbReference>
<organism evidence="1 2">
    <name type="scientific">Rotaria magnacalcarata</name>
    <dbReference type="NCBI Taxonomy" id="392030"/>
    <lineage>
        <taxon>Eukaryota</taxon>
        <taxon>Metazoa</taxon>
        <taxon>Spiralia</taxon>
        <taxon>Gnathifera</taxon>
        <taxon>Rotifera</taxon>
        <taxon>Eurotatoria</taxon>
        <taxon>Bdelloidea</taxon>
        <taxon>Philodinida</taxon>
        <taxon>Philodinidae</taxon>
        <taxon>Rotaria</taxon>
    </lineage>
</organism>
<evidence type="ECO:0000313" key="1">
    <source>
        <dbReference type="EMBL" id="CAF2066784.1"/>
    </source>
</evidence>
<comment type="caution">
    <text evidence="1">The sequence shown here is derived from an EMBL/GenBank/DDBJ whole genome shotgun (WGS) entry which is preliminary data.</text>
</comment>
<dbReference type="AlphaFoldDB" id="A0A816R4D7"/>
<sequence length="125" mass="14058">MTINNVNAVTKRRAINSNGVIGTFYDIYRDCVLKRSHPIERPSVTQIFDKITCESIDVETLDGGKTWLLNGTDISKSGVYYNVATSAYVRDATELKNVGVTTLYETNITQTRALLEYLKIQYPPC</sequence>
<evidence type="ECO:0000313" key="2">
    <source>
        <dbReference type="Proteomes" id="UP000663887"/>
    </source>
</evidence>
<accession>A0A816R4D7</accession>